<evidence type="ECO:0000313" key="8">
    <source>
        <dbReference type="Proteomes" id="UP001597469"/>
    </source>
</evidence>
<evidence type="ECO:0000256" key="4">
    <source>
        <dbReference type="ARBA" id="ARBA00023134"/>
    </source>
</evidence>
<organism evidence="7 8">
    <name type="scientific">Spirosoma soli</name>
    <dbReference type="NCBI Taxonomy" id="1770529"/>
    <lineage>
        <taxon>Bacteria</taxon>
        <taxon>Pseudomonadati</taxon>
        <taxon>Bacteroidota</taxon>
        <taxon>Cytophagia</taxon>
        <taxon>Cytophagales</taxon>
        <taxon>Cytophagaceae</taxon>
        <taxon>Spirosoma</taxon>
    </lineage>
</organism>
<dbReference type="NCBIfam" id="TIGR03156">
    <property type="entry name" value="GTP_HflX"/>
    <property type="match status" value="1"/>
</dbReference>
<comment type="subunit">
    <text evidence="5">Monomer. Associates with the 50S ribosomal subunit.</text>
</comment>
<feature type="domain" description="Hflx-type G" evidence="6">
    <location>
        <begin position="200"/>
        <end position="403"/>
    </location>
</feature>
<comment type="similarity">
    <text evidence="5">Belongs to the TRAFAC class OBG-HflX-like GTPase superfamily. HflX GTPase family.</text>
</comment>
<dbReference type="InterPro" id="IPR027417">
    <property type="entry name" value="P-loop_NTPase"/>
</dbReference>
<keyword evidence="2 5" id="KW-0547">Nucleotide-binding</keyword>
<dbReference type="EMBL" id="JBHULN010000002">
    <property type="protein sequence ID" value="MFD2570162.1"/>
    <property type="molecule type" value="Genomic_DNA"/>
</dbReference>
<keyword evidence="8" id="KW-1185">Reference proteome</keyword>
<sequence length="427" mass="48785">MIDTHKQPETAVLVALITQKQTVDQTKEYLDELAFLAETSGVRTIKSFTQKLDRPDTRTFVGKGKLDEIKTFILDNPVDSIIFDDDLTPAQVRNLEAEFKEVKVLDRSLLILNIFSLRAQTAQARVQVELAQYQYMYPRLTRMWSHLTSQKGGVGMRGPGEKELETDRRIVKDRIAFLKDKLAKIDKQSQTRRKERDRLVRVALVGYTNVGKSTLMRTMAKTDVFAENKLFATVDSTVRKVTLGNIPFLLTDTVGFIRKLPTMLIESFKSTLDEVREADILVHVVDVSHPNFEEQIEVVNQTLADINAADKPMVLVFNKMDQFVPRDEWTDKVQSNDQDEDEHESADYDVAIPVAVRKQTALQYLKRTYLTKRADYVAFISAETGENVGELRELLYDLVKEKHYQIYPNWVNVPLTESAEFGDGLAG</sequence>
<comment type="function">
    <text evidence="5">GTPase that associates with the 50S ribosomal subunit and may have a role during protein synthesis or ribosome biogenesis.</text>
</comment>
<dbReference type="Proteomes" id="UP001597469">
    <property type="component" value="Unassembled WGS sequence"/>
</dbReference>
<keyword evidence="5" id="KW-0963">Cytoplasm</keyword>
<dbReference type="HAMAP" id="MF_00900">
    <property type="entry name" value="GTPase_HflX"/>
    <property type="match status" value="1"/>
</dbReference>
<accession>A0ABW5LZI9</accession>
<comment type="subcellular location">
    <subcellularLocation>
        <location evidence="5">Cytoplasm</location>
    </subcellularLocation>
    <text evidence="5">May associate with membranes.</text>
</comment>
<dbReference type="Pfam" id="PF01926">
    <property type="entry name" value="MMR_HSR1"/>
    <property type="match status" value="1"/>
</dbReference>
<dbReference type="Pfam" id="PF16360">
    <property type="entry name" value="GTP-bdg_M"/>
    <property type="match status" value="1"/>
</dbReference>
<dbReference type="PIRSF" id="PIRSF006809">
    <property type="entry name" value="GTP-binding_hflX_prd"/>
    <property type="match status" value="1"/>
</dbReference>
<dbReference type="RefSeq" id="WP_381520420.1">
    <property type="nucleotide sequence ID" value="NZ_JBHULN010000002.1"/>
</dbReference>
<dbReference type="Gene3D" id="3.40.50.300">
    <property type="entry name" value="P-loop containing nucleotide triphosphate hydrolases"/>
    <property type="match status" value="1"/>
</dbReference>
<keyword evidence="3" id="KW-0460">Magnesium</keyword>
<keyword evidence="1" id="KW-0479">Metal-binding</keyword>
<dbReference type="InterPro" id="IPR006073">
    <property type="entry name" value="GTP-bd"/>
</dbReference>
<name>A0ABW5LZI9_9BACT</name>
<dbReference type="InterPro" id="IPR042108">
    <property type="entry name" value="GTPase_HflX_N_sf"/>
</dbReference>
<evidence type="ECO:0000256" key="2">
    <source>
        <dbReference type="ARBA" id="ARBA00022741"/>
    </source>
</evidence>
<evidence type="ECO:0000256" key="5">
    <source>
        <dbReference type="HAMAP-Rule" id="MF_00900"/>
    </source>
</evidence>
<evidence type="ECO:0000313" key="7">
    <source>
        <dbReference type="EMBL" id="MFD2570162.1"/>
    </source>
</evidence>
<dbReference type="PANTHER" id="PTHR10229">
    <property type="entry name" value="GTP-BINDING PROTEIN HFLX"/>
    <property type="match status" value="1"/>
</dbReference>
<dbReference type="Gene3D" id="3.40.50.11060">
    <property type="entry name" value="GTPase HflX, N-terminal domain"/>
    <property type="match status" value="1"/>
</dbReference>
<dbReference type="InterPro" id="IPR030394">
    <property type="entry name" value="G_HFLX_dom"/>
</dbReference>
<dbReference type="InterPro" id="IPR005225">
    <property type="entry name" value="Small_GTP-bd"/>
</dbReference>
<keyword evidence="4 5" id="KW-0342">GTP-binding</keyword>
<comment type="caution">
    <text evidence="7">The sequence shown here is derived from an EMBL/GenBank/DDBJ whole genome shotgun (WGS) entry which is preliminary data.</text>
</comment>
<evidence type="ECO:0000259" key="6">
    <source>
        <dbReference type="PROSITE" id="PS51705"/>
    </source>
</evidence>
<proteinExistence type="inferred from homology"/>
<dbReference type="PRINTS" id="PR00326">
    <property type="entry name" value="GTP1OBG"/>
</dbReference>
<dbReference type="PANTHER" id="PTHR10229:SF0">
    <property type="entry name" value="GTP-BINDING PROTEIN 6-RELATED"/>
    <property type="match status" value="1"/>
</dbReference>
<dbReference type="Pfam" id="PF13167">
    <property type="entry name" value="GTP-bdg_N"/>
    <property type="match status" value="1"/>
</dbReference>
<evidence type="ECO:0000256" key="1">
    <source>
        <dbReference type="ARBA" id="ARBA00022723"/>
    </source>
</evidence>
<dbReference type="InterPro" id="IPR025121">
    <property type="entry name" value="GTPase_HflX_N"/>
</dbReference>
<dbReference type="NCBIfam" id="TIGR00231">
    <property type="entry name" value="small_GTP"/>
    <property type="match status" value="1"/>
</dbReference>
<protein>
    <recommendedName>
        <fullName evidence="5">GTPase HflX</fullName>
    </recommendedName>
    <alternativeName>
        <fullName evidence="5">GTP-binding protein HflX</fullName>
    </alternativeName>
</protein>
<dbReference type="CDD" id="cd01878">
    <property type="entry name" value="HflX"/>
    <property type="match status" value="1"/>
</dbReference>
<gene>
    <name evidence="5 7" type="primary">hflX</name>
    <name evidence="7" type="ORF">ACFSUS_05910</name>
</gene>
<dbReference type="PROSITE" id="PS51705">
    <property type="entry name" value="G_HFLX"/>
    <property type="match status" value="1"/>
</dbReference>
<reference evidence="8" key="1">
    <citation type="journal article" date="2019" name="Int. J. Syst. Evol. Microbiol.">
        <title>The Global Catalogue of Microorganisms (GCM) 10K type strain sequencing project: providing services to taxonomists for standard genome sequencing and annotation.</title>
        <authorList>
            <consortium name="The Broad Institute Genomics Platform"/>
            <consortium name="The Broad Institute Genome Sequencing Center for Infectious Disease"/>
            <person name="Wu L."/>
            <person name="Ma J."/>
        </authorList>
    </citation>
    <scope>NUCLEOTIDE SEQUENCE [LARGE SCALE GENOMIC DNA]</scope>
    <source>
        <strain evidence="8">KCTC 42805</strain>
    </source>
</reference>
<dbReference type="InterPro" id="IPR016496">
    <property type="entry name" value="GTPase_HflX"/>
</dbReference>
<dbReference type="Gene3D" id="6.10.250.2860">
    <property type="match status" value="1"/>
</dbReference>
<dbReference type="InterPro" id="IPR032305">
    <property type="entry name" value="GTP-bd_M"/>
</dbReference>
<dbReference type="SUPFAM" id="SSF52540">
    <property type="entry name" value="P-loop containing nucleoside triphosphate hydrolases"/>
    <property type="match status" value="1"/>
</dbReference>
<evidence type="ECO:0000256" key="3">
    <source>
        <dbReference type="ARBA" id="ARBA00022842"/>
    </source>
</evidence>